<accession>A0A3S8U6R6</accession>
<dbReference type="KEGG" id="taw:EI545_11275"/>
<dbReference type="Pfam" id="PF09084">
    <property type="entry name" value="NMT1"/>
    <property type="match status" value="1"/>
</dbReference>
<evidence type="ECO:0000313" key="2">
    <source>
        <dbReference type="EMBL" id="AZL59372.1"/>
    </source>
</evidence>
<organism evidence="2 3">
    <name type="scientific">Tabrizicola piscis</name>
    <dbReference type="NCBI Taxonomy" id="2494374"/>
    <lineage>
        <taxon>Bacteria</taxon>
        <taxon>Pseudomonadati</taxon>
        <taxon>Pseudomonadota</taxon>
        <taxon>Alphaproteobacteria</taxon>
        <taxon>Rhodobacterales</taxon>
        <taxon>Paracoccaceae</taxon>
        <taxon>Tabrizicola</taxon>
    </lineage>
</organism>
<name>A0A3S8U6R6_9RHOB</name>
<sequence>MPRLTLASWDHDRALPVLNKEVPVQGFEVESHVLPTTQLFPIAVNEARFDVTELSLSSYLLQVSRGTSAYTAIPVFLARAFRHNGFFARADSGIRSLADLKGRIVGVPEYQMTAALWMRGILKDDHGIDASDVIWRTGALDKGVRHERLELDAPPSLSITPIVAGETLQDLLLAGQIDALMAPSPPRAFLDGDPRIVRILPDFAAAEEDYHRRTGFFPIMHLLAVRKTLVEAHPTLPRALFDAFSTARDMALARLEEVWLGSANRLSLPWLNEAMERTRGAMGRNYWPYGYRAAVPELQTACRYSIEQHLSRRAVTPDELFCPDLLDT</sequence>
<dbReference type="AlphaFoldDB" id="A0A3S8U6R6"/>
<dbReference type="Proteomes" id="UP000282002">
    <property type="component" value="Chromosome"/>
</dbReference>
<dbReference type="InterPro" id="IPR015168">
    <property type="entry name" value="SsuA/THI5"/>
</dbReference>
<dbReference type="Gene3D" id="3.40.190.10">
    <property type="entry name" value="Periplasmic binding protein-like II"/>
    <property type="match status" value="2"/>
</dbReference>
<keyword evidence="3" id="KW-1185">Reference proteome</keyword>
<dbReference type="RefSeq" id="WP_125325567.1">
    <property type="nucleotide sequence ID" value="NZ_CP034328.1"/>
</dbReference>
<evidence type="ECO:0000259" key="1">
    <source>
        <dbReference type="Pfam" id="PF09084"/>
    </source>
</evidence>
<gene>
    <name evidence="2" type="ORF">EI545_11275</name>
</gene>
<evidence type="ECO:0000313" key="3">
    <source>
        <dbReference type="Proteomes" id="UP000282002"/>
    </source>
</evidence>
<protein>
    <submittedName>
        <fullName evidence="2">ABC transporter substrate-binding protein</fullName>
    </submittedName>
</protein>
<dbReference type="OrthoDB" id="6788250at2"/>
<dbReference type="SUPFAM" id="SSF53850">
    <property type="entry name" value="Periplasmic binding protein-like II"/>
    <property type="match status" value="1"/>
</dbReference>
<reference evidence="2 3" key="1">
    <citation type="submission" date="2018-12" db="EMBL/GenBank/DDBJ databases">
        <title>Complete genome sequencing of Tabrizicola sp. K13M18.</title>
        <authorList>
            <person name="Bae J.-W."/>
        </authorList>
    </citation>
    <scope>NUCLEOTIDE SEQUENCE [LARGE SCALE GENOMIC DNA]</scope>
    <source>
        <strain evidence="2 3">K13M18</strain>
    </source>
</reference>
<proteinExistence type="predicted"/>
<feature type="domain" description="SsuA/THI5-like" evidence="1">
    <location>
        <begin position="84"/>
        <end position="134"/>
    </location>
</feature>
<dbReference type="EMBL" id="CP034328">
    <property type="protein sequence ID" value="AZL59372.1"/>
    <property type="molecule type" value="Genomic_DNA"/>
</dbReference>